<dbReference type="AlphaFoldDB" id="A0AAV7KXW4"/>
<dbReference type="EMBL" id="JANPWB010000016">
    <property type="protein sequence ID" value="KAJ1083768.1"/>
    <property type="molecule type" value="Genomic_DNA"/>
</dbReference>
<accession>A0AAV7KXW4</accession>
<evidence type="ECO:0000313" key="2">
    <source>
        <dbReference type="Proteomes" id="UP001066276"/>
    </source>
</evidence>
<protein>
    <submittedName>
        <fullName evidence="1">Uncharacterized protein</fullName>
    </submittedName>
</protein>
<name>A0AAV7KXW4_PLEWA</name>
<organism evidence="1 2">
    <name type="scientific">Pleurodeles waltl</name>
    <name type="common">Iberian ribbed newt</name>
    <dbReference type="NCBI Taxonomy" id="8319"/>
    <lineage>
        <taxon>Eukaryota</taxon>
        <taxon>Metazoa</taxon>
        <taxon>Chordata</taxon>
        <taxon>Craniata</taxon>
        <taxon>Vertebrata</taxon>
        <taxon>Euteleostomi</taxon>
        <taxon>Amphibia</taxon>
        <taxon>Batrachia</taxon>
        <taxon>Caudata</taxon>
        <taxon>Salamandroidea</taxon>
        <taxon>Salamandridae</taxon>
        <taxon>Pleurodelinae</taxon>
        <taxon>Pleurodeles</taxon>
    </lineage>
</organism>
<sequence length="173" mass="18339">MKFRLLCSGVGWRVAGTGSSVKTCRQLVEQAQVQQVAGKSGTGPIYPADNHSQLGKQAKGAQERVSRLTATREGVSGPARILNAVLLCPHAMLHPTPLDISVLGWFFSALAAATAIFPWASLPQGPPRVSVLCSSLHAASPSDSADRLLASERDQLGARRMASTITSEKPFHL</sequence>
<proteinExistence type="predicted"/>
<gene>
    <name evidence="1" type="ORF">NDU88_003923</name>
</gene>
<dbReference type="Proteomes" id="UP001066276">
    <property type="component" value="Chromosome 12"/>
</dbReference>
<evidence type="ECO:0000313" key="1">
    <source>
        <dbReference type="EMBL" id="KAJ1083768.1"/>
    </source>
</evidence>
<comment type="caution">
    <text evidence="1">The sequence shown here is derived from an EMBL/GenBank/DDBJ whole genome shotgun (WGS) entry which is preliminary data.</text>
</comment>
<reference evidence="1" key="1">
    <citation type="journal article" date="2022" name="bioRxiv">
        <title>Sequencing and chromosome-scale assembly of the giantPleurodeles waltlgenome.</title>
        <authorList>
            <person name="Brown T."/>
            <person name="Elewa A."/>
            <person name="Iarovenko S."/>
            <person name="Subramanian E."/>
            <person name="Araus A.J."/>
            <person name="Petzold A."/>
            <person name="Susuki M."/>
            <person name="Suzuki K.-i.T."/>
            <person name="Hayashi T."/>
            <person name="Toyoda A."/>
            <person name="Oliveira C."/>
            <person name="Osipova E."/>
            <person name="Leigh N.D."/>
            <person name="Simon A."/>
            <person name="Yun M.H."/>
        </authorList>
    </citation>
    <scope>NUCLEOTIDE SEQUENCE</scope>
    <source>
        <strain evidence="1">20211129_DDA</strain>
        <tissue evidence="1">Liver</tissue>
    </source>
</reference>
<keyword evidence="2" id="KW-1185">Reference proteome</keyword>